<accession>D6ZCV6</accession>
<dbReference type="HOGENOM" id="CLU_1668179_0_0_11"/>
<name>D6ZCV6_SEGRD</name>
<dbReference type="NCBIfam" id="NF042914">
    <property type="entry name" value="SAV915_dom"/>
    <property type="match status" value="1"/>
</dbReference>
<dbReference type="OrthoDB" id="4238227at2"/>
<evidence type="ECO:0008006" key="3">
    <source>
        <dbReference type="Google" id="ProtNLM"/>
    </source>
</evidence>
<dbReference type="RefSeq" id="WP_013139592.1">
    <property type="nucleotide sequence ID" value="NC_014168.1"/>
</dbReference>
<reference evidence="1 2" key="1">
    <citation type="journal article" date="2010" name="Stand. Genomic Sci.">
        <title>Complete genome sequence of Segniliparus rotundus type strain (CDC 1076).</title>
        <authorList>
            <person name="Sikorski J."/>
            <person name="Lapidus A."/>
            <person name="Copeland A."/>
            <person name="Misra M."/>
            <person name="Glavina Del Rio T."/>
            <person name="Nolan M."/>
            <person name="Lucas S."/>
            <person name="Chen F."/>
            <person name="Tice H."/>
            <person name="Cheng J.F."/>
            <person name="Jando M."/>
            <person name="Schneider S."/>
            <person name="Bruce D."/>
            <person name="Goodwin L."/>
            <person name="Pitluck S."/>
            <person name="Liolios K."/>
            <person name="Mikhailova N."/>
            <person name="Pati A."/>
            <person name="Ivanova N."/>
            <person name="Mavromatis K."/>
            <person name="Chen A."/>
            <person name="Palaniappan K."/>
            <person name="Chertkov O."/>
            <person name="Land M."/>
            <person name="Hauser L."/>
            <person name="Chang Y.J."/>
            <person name="Jeffries C.D."/>
            <person name="Brettin T."/>
            <person name="Detter J.C."/>
            <person name="Han C."/>
            <person name="Rohde M."/>
            <person name="Goker M."/>
            <person name="Bristow J."/>
            <person name="Eisen J.A."/>
            <person name="Markowitz V."/>
            <person name="Hugenholtz P."/>
            <person name="Kyrpides N.C."/>
            <person name="Klenk H.P."/>
        </authorList>
    </citation>
    <scope>NUCLEOTIDE SEQUENCE [LARGE SCALE GENOMIC DNA]</scope>
    <source>
        <strain evidence="2">ATCC BAA-972 / CDC 1076 / CIP 108378 / DSM 44985 / JCM 13578</strain>
    </source>
</reference>
<dbReference type="Proteomes" id="UP000002247">
    <property type="component" value="Chromosome"/>
</dbReference>
<dbReference type="InterPro" id="IPR049975">
    <property type="entry name" value="SAV_915-like_dom"/>
</dbReference>
<gene>
    <name evidence="1" type="ordered locus">Srot_2709</name>
</gene>
<dbReference type="AlphaFoldDB" id="D6ZCV6"/>
<dbReference type="EMBL" id="CP001958">
    <property type="protein sequence ID" value="ADG99143.1"/>
    <property type="molecule type" value="Genomic_DNA"/>
</dbReference>
<evidence type="ECO:0000313" key="1">
    <source>
        <dbReference type="EMBL" id="ADG99143.1"/>
    </source>
</evidence>
<organism evidence="1 2">
    <name type="scientific">Segniliparus rotundus (strain ATCC BAA-972 / CDC 1076 / CIP 108378 / DSM 44985 / JCM 13578)</name>
    <dbReference type="NCBI Taxonomy" id="640132"/>
    <lineage>
        <taxon>Bacteria</taxon>
        <taxon>Bacillati</taxon>
        <taxon>Actinomycetota</taxon>
        <taxon>Actinomycetes</taxon>
        <taxon>Mycobacteriales</taxon>
        <taxon>Segniliparaceae</taxon>
        <taxon>Segniliparus</taxon>
    </lineage>
</organism>
<proteinExistence type="predicted"/>
<protein>
    <recommendedName>
        <fullName evidence="3">SseB protein N-terminal domain-containing protein</fullName>
    </recommendedName>
</protein>
<evidence type="ECO:0000313" key="2">
    <source>
        <dbReference type="Proteomes" id="UP000002247"/>
    </source>
</evidence>
<dbReference type="KEGG" id="srt:Srot_2709"/>
<dbReference type="STRING" id="640132.Srot_2709"/>
<keyword evidence="2" id="KW-1185">Reference proteome</keyword>
<sequence>MSDWDSDSKRWGHYEDEEETVERVVRADGRVLTAEEAEALLAHEQSPAVSAVVDPAAVPGMVVVPAFPLEADNGLRMFVELWEQPDDVTLAVGFSSQQKLVEQLGPNQPWALLSTKQFQGLLSHGEVTALLLDPEPGVVSTRWSKAALAALAAMNEGR</sequence>